<dbReference type="Proteomes" id="UP001271890">
    <property type="component" value="Unassembled WGS sequence"/>
</dbReference>
<keyword evidence="3" id="KW-0489">Methyltransferase</keyword>
<feature type="domain" description="Methyltransferase" evidence="2">
    <location>
        <begin position="67"/>
        <end position="164"/>
    </location>
</feature>
<evidence type="ECO:0000259" key="2">
    <source>
        <dbReference type="Pfam" id="PF13649"/>
    </source>
</evidence>
<protein>
    <submittedName>
        <fullName evidence="3">Methyltransferase domain-containing protein</fullName>
    </submittedName>
</protein>
<keyword evidence="4" id="KW-1185">Reference proteome</keyword>
<dbReference type="RefSeq" id="WP_319928757.1">
    <property type="nucleotide sequence ID" value="NZ_VCDN01000012.1"/>
</dbReference>
<dbReference type="CDD" id="cd02440">
    <property type="entry name" value="AdoMet_MTases"/>
    <property type="match status" value="1"/>
</dbReference>
<dbReference type="PANTHER" id="PTHR43861">
    <property type="entry name" value="TRANS-ACONITATE 2-METHYLTRANSFERASE-RELATED"/>
    <property type="match status" value="1"/>
</dbReference>
<comment type="caution">
    <text evidence="3">The sequence shown here is derived from an EMBL/GenBank/DDBJ whole genome shotgun (WGS) entry which is preliminary data.</text>
</comment>
<accession>A0ABU4S7D2</accession>
<dbReference type="InterPro" id="IPR041698">
    <property type="entry name" value="Methyltransf_25"/>
</dbReference>
<dbReference type="InterPro" id="IPR029063">
    <property type="entry name" value="SAM-dependent_MTases_sf"/>
</dbReference>
<name>A0ABU4S7D2_9GAMM</name>
<dbReference type="GO" id="GO:0008168">
    <property type="term" value="F:methyltransferase activity"/>
    <property type="evidence" value="ECO:0007669"/>
    <property type="project" value="UniProtKB-KW"/>
</dbReference>
<dbReference type="EMBL" id="VCDN01000012">
    <property type="protein sequence ID" value="MDX7986310.1"/>
    <property type="molecule type" value="Genomic_DNA"/>
</dbReference>
<keyword evidence="1" id="KW-0808">Transferase</keyword>
<dbReference type="SUPFAM" id="SSF53335">
    <property type="entry name" value="S-adenosyl-L-methionine-dependent methyltransferases"/>
    <property type="match status" value="1"/>
</dbReference>
<gene>
    <name evidence="3" type="ORF">FE392_03025</name>
</gene>
<reference evidence="4" key="1">
    <citation type="journal article" date="2024" name="Toxins">
        <title>Genome Sequence Analysis of Native Xenorhabdus Strains Isolated from Entomopathogenic Nematodes in Argentina.</title>
        <authorList>
            <person name="Palma L."/>
            <person name="Frizzo L."/>
            <person name="Kaiser S."/>
            <person name="Berry C."/>
            <person name="Caballero P."/>
            <person name="Bode H.B."/>
            <person name="Del Valle E.E."/>
        </authorList>
    </citation>
    <scope>NUCLEOTIDE SEQUENCE [LARGE SCALE GENOMIC DNA]</scope>
    <source>
        <strain evidence="4">12</strain>
    </source>
</reference>
<dbReference type="Pfam" id="PF13649">
    <property type="entry name" value="Methyltransf_25"/>
    <property type="match status" value="1"/>
</dbReference>
<organism evidence="3 4">
    <name type="scientific">Xenorhabdus santafensis</name>
    <dbReference type="NCBI Taxonomy" id="2582833"/>
    <lineage>
        <taxon>Bacteria</taxon>
        <taxon>Pseudomonadati</taxon>
        <taxon>Pseudomonadota</taxon>
        <taxon>Gammaproteobacteria</taxon>
        <taxon>Enterobacterales</taxon>
        <taxon>Morganellaceae</taxon>
        <taxon>Xenorhabdus</taxon>
    </lineage>
</organism>
<dbReference type="PANTHER" id="PTHR43861:SF2">
    <property type="entry name" value="CARBOXY-S-ADENOSYL-L-METHIONINE SYNTHASE"/>
    <property type="match status" value="1"/>
</dbReference>
<dbReference type="Gene3D" id="3.40.50.150">
    <property type="entry name" value="Vaccinia Virus protein VP39"/>
    <property type="match status" value="1"/>
</dbReference>
<evidence type="ECO:0000313" key="4">
    <source>
        <dbReference type="Proteomes" id="UP001271890"/>
    </source>
</evidence>
<dbReference type="GO" id="GO:0032259">
    <property type="term" value="P:methylation"/>
    <property type="evidence" value="ECO:0007669"/>
    <property type="project" value="UniProtKB-KW"/>
</dbReference>
<sequence length="248" mass="27881">MDRENMIGPSLDSVGDGINSLNAAWSFGGNTPKNFDSHVSKSVPKYKDGHDIILSLSDFFINKHSIIYELGSSTGALTRKLAERHPHGAKFVGIDIEEAMTQQANVMLSGQAEKKNVTFLTDDILNFPYEKSDFIVAYYTVQFIPPRVRQQLFDLIYQSLNWGGAFVLFEKVRGPDARFQDIISNLYVDYKIEQGYAAHEILAKSRSLKGVLEPFSTAGNLDMLNRAGFVDVMTIFKHICFEGFFCIK</sequence>
<proteinExistence type="predicted"/>
<evidence type="ECO:0000256" key="1">
    <source>
        <dbReference type="ARBA" id="ARBA00022679"/>
    </source>
</evidence>
<evidence type="ECO:0000313" key="3">
    <source>
        <dbReference type="EMBL" id="MDX7986310.1"/>
    </source>
</evidence>